<keyword evidence="2" id="KW-1133">Transmembrane helix</keyword>
<protein>
    <recommendedName>
        <fullName evidence="3">C2H2-type domain-containing protein</fullName>
    </recommendedName>
</protein>
<name>A0A177ASG5_9BILA</name>
<reference evidence="4 5" key="1">
    <citation type="submission" date="2016-04" db="EMBL/GenBank/DDBJ databases">
        <title>The genome of Intoshia linei affirms orthonectids as highly simplified spiralians.</title>
        <authorList>
            <person name="Mikhailov K.V."/>
            <person name="Slusarev G.S."/>
            <person name="Nikitin M.A."/>
            <person name="Logacheva M.D."/>
            <person name="Penin A."/>
            <person name="Aleoshin V."/>
            <person name="Panchin Y.V."/>
        </authorList>
    </citation>
    <scope>NUCLEOTIDE SEQUENCE [LARGE SCALE GENOMIC DNA]</scope>
    <source>
        <strain evidence="4">Intl2013</strain>
        <tissue evidence="4">Whole animal</tissue>
    </source>
</reference>
<sequence length="372" mass="43937">MDVENIWEKHEIRKIFGKKLFSKSIVVWAGIGLNGTTSIYFTDQNEIKKLVESFPSRLVEVLEAKGGNITKEYKDFVCQFDECNTDCYNITDFRQHITIHYPGSDIPKKCLWINCTSLAPILKMDAFYNHLVYHIKKNISICPFDNCRQMFSKKHSINPHLKSEEVYGEEEKNKINKKRFLSKPQQYLGYEYDKQKHDNADNSNREDFNEDTMFDFNTLVKEWYLKQNRNTTMQKEPLKIATQDLEFNQTNINNVMNQLNVMQDNLMAMKNENLSLSDKMTEIFSFTNQDGLNSYQTKINNYKQELNDIETIVCNMATNHYSEDILLKFKMARRPPSKKPKLRRYHEEFLMFGFTLDDDMSVNHFVLSVVQV</sequence>
<feature type="coiled-coil region" evidence="1">
    <location>
        <begin position="252"/>
        <end position="312"/>
    </location>
</feature>
<keyword evidence="1" id="KW-0175">Coiled coil</keyword>
<keyword evidence="5" id="KW-1185">Reference proteome</keyword>
<keyword evidence="2" id="KW-0812">Transmembrane</keyword>
<keyword evidence="2" id="KW-0472">Membrane</keyword>
<comment type="caution">
    <text evidence="4">The sequence shown here is derived from an EMBL/GenBank/DDBJ whole genome shotgun (WGS) entry which is preliminary data.</text>
</comment>
<feature type="domain" description="C2H2-type" evidence="3">
    <location>
        <begin position="78"/>
        <end position="100"/>
    </location>
</feature>
<dbReference type="InterPro" id="IPR013087">
    <property type="entry name" value="Znf_C2H2_type"/>
</dbReference>
<dbReference type="Proteomes" id="UP000078046">
    <property type="component" value="Unassembled WGS sequence"/>
</dbReference>
<evidence type="ECO:0000313" key="4">
    <source>
        <dbReference type="EMBL" id="OAF64957.1"/>
    </source>
</evidence>
<evidence type="ECO:0000256" key="2">
    <source>
        <dbReference type="SAM" id="Phobius"/>
    </source>
</evidence>
<feature type="transmembrane region" description="Helical" evidence="2">
    <location>
        <begin position="20"/>
        <end position="41"/>
    </location>
</feature>
<dbReference type="EMBL" id="LWCA01001520">
    <property type="protein sequence ID" value="OAF64957.1"/>
    <property type="molecule type" value="Genomic_DNA"/>
</dbReference>
<evidence type="ECO:0000259" key="3">
    <source>
        <dbReference type="PROSITE" id="PS00028"/>
    </source>
</evidence>
<accession>A0A177ASG5</accession>
<gene>
    <name evidence="4" type="ORF">A3Q56_07332</name>
</gene>
<dbReference type="PROSITE" id="PS00028">
    <property type="entry name" value="ZINC_FINGER_C2H2_1"/>
    <property type="match status" value="1"/>
</dbReference>
<evidence type="ECO:0000313" key="5">
    <source>
        <dbReference type="Proteomes" id="UP000078046"/>
    </source>
</evidence>
<proteinExistence type="predicted"/>
<evidence type="ECO:0000256" key="1">
    <source>
        <dbReference type="SAM" id="Coils"/>
    </source>
</evidence>
<dbReference type="AlphaFoldDB" id="A0A177ASG5"/>
<organism evidence="4 5">
    <name type="scientific">Intoshia linei</name>
    <dbReference type="NCBI Taxonomy" id="1819745"/>
    <lineage>
        <taxon>Eukaryota</taxon>
        <taxon>Metazoa</taxon>
        <taxon>Spiralia</taxon>
        <taxon>Lophotrochozoa</taxon>
        <taxon>Mesozoa</taxon>
        <taxon>Orthonectida</taxon>
        <taxon>Rhopaluridae</taxon>
        <taxon>Intoshia</taxon>
    </lineage>
</organism>